<keyword evidence="1" id="KW-0812">Transmembrane</keyword>
<proteinExistence type="predicted"/>
<reference evidence="3" key="1">
    <citation type="submission" date="2016-12" db="EMBL/GenBank/DDBJ databases">
        <title>Complete Genome Sequence of Beggiatoa leptomitiformis D-401.</title>
        <authorList>
            <person name="Fomenkov A."/>
            <person name="Vincze T."/>
            <person name="Grabovich M."/>
            <person name="Anton B.P."/>
            <person name="Dubinina G."/>
            <person name="Orlova M."/>
            <person name="Belousova E."/>
            <person name="Roberts R.J."/>
        </authorList>
    </citation>
    <scope>NUCLEOTIDE SEQUENCE [LARGE SCALE GENOMIC DNA]</scope>
    <source>
        <strain evidence="3">D-401</strain>
    </source>
</reference>
<evidence type="ECO:0000256" key="1">
    <source>
        <dbReference type="SAM" id="Phobius"/>
    </source>
</evidence>
<protein>
    <recommendedName>
        <fullName evidence="4">Glycosyltransferase RgtA/B/C/D-like domain-containing protein</fullName>
    </recommendedName>
</protein>
<keyword evidence="1" id="KW-0472">Membrane</keyword>
<feature type="transmembrane region" description="Helical" evidence="1">
    <location>
        <begin position="12"/>
        <end position="35"/>
    </location>
</feature>
<dbReference type="EMBL" id="CP018889">
    <property type="protein sequence ID" value="AUI69694.2"/>
    <property type="molecule type" value="Genomic_DNA"/>
</dbReference>
<feature type="transmembrane region" description="Helical" evidence="1">
    <location>
        <begin position="90"/>
        <end position="112"/>
    </location>
</feature>
<dbReference type="Proteomes" id="UP000234271">
    <property type="component" value="Chromosome"/>
</dbReference>
<feature type="transmembrane region" description="Helical" evidence="1">
    <location>
        <begin position="288"/>
        <end position="310"/>
    </location>
</feature>
<feature type="transmembrane region" description="Helical" evidence="1">
    <location>
        <begin position="171"/>
        <end position="199"/>
    </location>
</feature>
<feature type="transmembrane region" description="Helical" evidence="1">
    <location>
        <begin position="316"/>
        <end position="334"/>
    </location>
</feature>
<evidence type="ECO:0000313" key="2">
    <source>
        <dbReference type="EMBL" id="AUI69694.2"/>
    </source>
</evidence>
<feature type="transmembrane region" description="Helical" evidence="1">
    <location>
        <begin position="211"/>
        <end position="229"/>
    </location>
</feature>
<feature type="transmembrane region" description="Helical" evidence="1">
    <location>
        <begin position="263"/>
        <end position="281"/>
    </location>
</feature>
<gene>
    <name evidence="2" type="ORF">BLE401_14025</name>
</gene>
<feature type="transmembrane region" description="Helical" evidence="1">
    <location>
        <begin position="346"/>
        <end position="364"/>
    </location>
</feature>
<keyword evidence="3" id="KW-1185">Reference proteome</keyword>
<feature type="transmembrane region" description="Helical" evidence="1">
    <location>
        <begin position="236"/>
        <end position="257"/>
    </location>
</feature>
<organism evidence="2 3">
    <name type="scientific">Beggiatoa leptomitoformis</name>
    <dbReference type="NCBI Taxonomy" id="288004"/>
    <lineage>
        <taxon>Bacteria</taxon>
        <taxon>Pseudomonadati</taxon>
        <taxon>Pseudomonadota</taxon>
        <taxon>Gammaproteobacteria</taxon>
        <taxon>Thiotrichales</taxon>
        <taxon>Thiotrichaceae</taxon>
        <taxon>Beggiatoa</taxon>
    </lineage>
</organism>
<keyword evidence="1" id="KW-1133">Transmembrane helix</keyword>
<name>A0A2N9YGS5_9GAMM</name>
<dbReference type="RefSeq" id="WP_145917091.1">
    <property type="nucleotide sequence ID" value="NZ_CP012373.2"/>
</dbReference>
<dbReference type="OrthoDB" id="9923595at2"/>
<evidence type="ECO:0008006" key="4">
    <source>
        <dbReference type="Google" id="ProtNLM"/>
    </source>
</evidence>
<sequence>MPAILRSPLVQVCCLITLFCVVWMSGWLPAVTLTFHDDDAHVMRVALSYAWHTFLTNPAAYQELSTAHYMPWVLWSYQIDLWLAGDANPLVFLIHQALSLSILISLISVLAWRVAERYSAGMIALLLLLTHPTLFQLLTENYTRHYVEGGISITLSTLGLLQWWQTARARWWWLCLGFYALAVLAKEIYLIVPLLYFWLPQFSFSWTNIKRISGLMFGYFCVAVAYLFLRQMMLSTVGGGMEGIALLPLLVEVWQGLAQVTQWFVEQNVAVLVAVVCAVVFGKSRFAVVLWLIITLIFLMFPAVFAPHLWRSPSEHAARILLLSYLFLTLFSAVQLAKSPIIHRVSFIYSGIILLFLWGVFVAVQNHTYAQKAENSTNQLIVNALLASPPVYDALVAPKGFVMGELHWTVRYFRGSSPELLWLEQDTIQRLQTGKTVGYIDEGCHCLKRLETTPQQCRVYLPSDAIQAIFRYEPSGQLMWDIQLNGRKGEAGVFFLDRQHVAPLRAFTARVSRARQGEEYRFYFTGDNGECWVSPIQKIVF</sequence>
<dbReference type="AlphaFoldDB" id="A0A2N9YGS5"/>
<accession>A0A2N9YGS5</accession>
<evidence type="ECO:0000313" key="3">
    <source>
        <dbReference type="Proteomes" id="UP000234271"/>
    </source>
</evidence>